<evidence type="ECO:0000259" key="3">
    <source>
        <dbReference type="Pfam" id="PF01425"/>
    </source>
</evidence>
<sequence>MTHPINLSVRDTALQISSGRLSAEALMLSCLATLAERDPDVRAWQHLAAQAALGTARLLDTSNQPKGGLAGVPLGIKDLMDTADMPTEYGSPIYAGHRPKLDAAVVAKARSLGAVFPGKTVTTEFATFHPGKTRNPRSPAGANHTPGGSSSGSAAAVAAGMVPVALGTQTAGSIVRPAAYCGVVGYKPTHGLLPLAGIKPLSPSLDTVGVFARTVDDAAYTAGALMSDPALMEAAQQPAIGSLKVGVCRTPHWQRADEDTRAAVQVAVQTLQKQGVQVHEFELPTACEGLTQAQIDIMAFEAAAAFEAEAQSNPSGFSPAFARFLQAGQAVGAVRFRAALALAEEARTAFQCAVAGFDALIAPSTEGVAPVGLEATGDPIFCRMWTLLGTPCVHLPTGLGAYNLPVGVTVTGARYADIRVLAVAHHLENLL</sequence>
<evidence type="ECO:0000256" key="2">
    <source>
        <dbReference type="SAM" id="MobiDB-lite"/>
    </source>
</evidence>
<evidence type="ECO:0000313" key="4">
    <source>
        <dbReference type="EMBL" id="GLR25629.1"/>
    </source>
</evidence>
<gene>
    <name evidence="4" type="ORF">GCM10007875_07170</name>
</gene>
<evidence type="ECO:0000256" key="1">
    <source>
        <dbReference type="ARBA" id="ARBA00009199"/>
    </source>
</evidence>
<feature type="region of interest" description="Disordered" evidence="2">
    <location>
        <begin position="128"/>
        <end position="153"/>
    </location>
</feature>
<name>A0ABQ5YM19_9BURK</name>
<feature type="domain" description="Amidase" evidence="3">
    <location>
        <begin position="27"/>
        <end position="421"/>
    </location>
</feature>
<dbReference type="Proteomes" id="UP001156664">
    <property type="component" value="Unassembled WGS sequence"/>
</dbReference>
<dbReference type="RefSeq" id="WP_284280025.1">
    <property type="nucleotide sequence ID" value="NZ_BSOJ01000006.1"/>
</dbReference>
<comment type="caution">
    <text evidence="4">The sequence shown here is derived from an EMBL/GenBank/DDBJ whole genome shotgun (WGS) entry which is preliminary data.</text>
</comment>
<reference evidence="5" key="1">
    <citation type="journal article" date="2019" name="Int. J. Syst. Evol. Microbiol.">
        <title>The Global Catalogue of Microorganisms (GCM) 10K type strain sequencing project: providing services to taxonomists for standard genome sequencing and annotation.</title>
        <authorList>
            <consortium name="The Broad Institute Genomics Platform"/>
            <consortium name="The Broad Institute Genome Sequencing Center for Infectious Disease"/>
            <person name="Wu L."/>
            <person name="Ma J."/>
        </authorList>
    </citation>
    <scope>NUCLEOTIDE SEQUENCE [LARGE SCALE GENOMIC DNA]</scope>
    <source>
        <strain evidence="5">NBRC 105857</strain>
    </source>
</reference>
<keyword evidence="5" id="KW-1185">Reference proteome</keyword>
<dbReference type="PANTHER" id="PTHR11895">
    <property type="entry name" value="TRANSAMIDASE"/>
    <property type="match status" value="1"/>
</dbReference>
<dbReference type="Pfam" id="PF01425">
    <property type="entry name" value="Amidase"/>
    <property type="match status" value="1"/>
</dbReference>
<proteinExistence type="inferred from homology"/>
<accession>A0ABQ5YM19</accession>
<dbReference type="InterPro" id="IPR023631">
    <property type="entry name" value="Amidase_dom"/>
</dbReference>
<dbReference type="InterPro" id="IPR000120">
    <property type="entry name" value="Amidase"/>
</dbReference>
<dbReference type="PANTHER" id="PTHR11895:SF7">
    <property type="entry name" value="GLUTAMYL-TRNA(GLN) AMIDOTRANSFERASE SUBUNIT A, MITOCHONDRIAL"/>
    <property type="match status" value="1"/>
</dbReference>
<dbReference type="SUPFAM" id="SSF75304">
    <property type="entry name" value="Amidase signature (AS) enzymes"/>
    <property type="match status" value="1"/>
</dbReference>
<dbReference type="Gene3D" id="3.90.1300.10">
    <property type="entry name" value="Amidase signature (AS) domain"/>
    <property type="match status" value="1"/>
</dbReference>
<organism evidence="4 5">
    <name type="scientific">Limnobacter litoralis</name>
    <dbReference type="NCBI Taxonomy" id="481366"/>
    <lineage>
        <taxon>Bacteria</taxon>
        <taxon>Pseudomonadati</taxon>
        <taxon>Pseudomonadota</taxon>
        <taxon>Betaproteobacteria</taxon>
        <taxon>Burkholderiales</taxon>
        <taxon>Burkholderiaceae</taxon>
        <taxon>Limnobacter</taxon>
    </lineage>
</organism>
<dbReference type="InterPro" id="IPR036928">
    <property type="entry name" value="AS_sf"/>
</dbReference>
<comment type="similarity">
    <text evidence="1">Belongs to the amidase family.</text>
</comment>
<protein>
    <submittedName>
        <fullName evidence="4">Amidase</fullName>
    </submittedName>
</protein>
<evidence type="ECO:0000313" key="5">
    <source>
        <dbReference type="Proteomes" id="UP001156664"/>
    </source>
</evidence>
<dbReference type="EMBL" id="BSOJ01000006">
    <property type="protein sequence ID" value="GLR25629.1"/>
    <property type="molecule type" value="Genomic_DNA"/>
</dbReference>